<keyword evidence="2" id="KW-1133">Transmembrane helix</keyword>
<evidence type="ECO:0000313" key="3">
    <source>
        <dbReference type="RefSeq" id="XP_013164246.1"/>
    </source>
</evidence>
<dbReference type="Proteomes" id="UP000694872">
    <property type="component" value="Unplaced"/>
</dbReference>
<keyword evidence="2" id="KW-0812">Transmembrane</keyword>
<feature type="transmembrane region" description="Helical" evidence="2">
    <location>
        <begin position="103"/>
        <end position="124"/>
    </location>
</feature>
<feature type="region of interest" description="Disordered" evidence="1">
    <location>
        <begin position="175"/>
        <end position="222"/>
    </location>
</feature>
<dbReference type="AlphaFoldDB" id="A0AAJ6Z2U5"/>
<dbReference type="GeneID" id="106115438"/>
<gene>
    <name evidence="3" type="primary">LOC106115438</name>
</gene>
<keyword evidence="2" id="KW-0472">Membrane</keyword>
<protein>
    <submittedName>
        <fullName evidence="3">Uncharacterized protein LOC106115438 isoform X1</fullName>
    </submittedName>
</protein>
<reference evidence="3" key="1">
    <citation type="submission" date="2025-08" db="UniProtKB">
        <authorList>
            <consortium name="RefSeq"/>
        </authorList>
    </citation>
    <scope>IDENTIFICATION</scope>
</reference>
<proteinExistence type="predicted"/>
<dbReference type="KEGG" id="pxu:106115438"/>
<evidence type="ECO:0000256" key="2">
    <source>
        <dbReference type="SAM" id="Phobius"/>
    </source>
</evidence>
<sequence length="287" mass="32528">MNERKILFFIFSLLFYCFYCVNMWFMTHNGNKDVVDDRKTIKFAPEIIENKSEAKPVLKTKSIPLIVKDACGALQVFTEKPLVKGKKTKKENKENMEPENNTLTAIGITTFLIILILNAVLDVLKAKEEERARMKLNPDGGRRHSLAEFANKKTLRRESSKFSLQLFQISETAVSDDKGGSKNATRRVPYKRGESINSYLSDKKGPGESSAPASVDTPVSEANPIKRQSVVKLFGGRPVPMVRRSSFPVLPLNPEIQALMLSSRQASFDSDDEGNKKRRRVRILRRY</sequence>
<feature type="transmembrane region" description="Helical" evidence="2">
    <location>
        <begin position="7"/>
        <end position="26"/>
    </location>
</feature>
<name>A0AAJ6Z2U5_PAPXU</name>
<dbReference type="RefSeq" id="XP_013164246.1">
    <property type="nucleotide sequence ID" value="XM_013308792.1"/>
</dbReference>
<evidence type="ECO:0000256" key="1">
    <source>
        <dbReference type="SAM" id="MobiDB-lite"/>
    </source>
</evidence>
<organism evidence="3">
    <name type="scientific">Papilio xuthus</name>
    <name type="common">Asian swallowtail butterfly</name>
    <dbReference type="NCBI Taxonomy" id="66420"/>
    <lineage>
        <taxon>Eukaryota</taxon>
        <taxon>Metazoa</taxon>
        <taxon>Ecdysozoa</taxon>
        <taxon>Arthropoda</taxon>
        <taxon>Hexapoda</taxon>
        <taxon>Insecta</taxon>
        <taxon>Pterygota</taxon>
        <taxon>Neoptera</taxon>
        <taxon>Endopterygota</taxon>
        <taxon>Lepidoptera</taxon>
        <taxon>Glossata</taxon>
        <taxon>Ditrysia</taxon>
        <taxon>Papilionoidea</taxon>
        <taxon>Papilionidae</taxon>
        <taxon>Papilioninae</taxon>
        <taxon>Papilio</taxon>
    </lineage>
</organism>
<accession>A0AAJ6Z2U5</accession>